<evidence type="ECO:0000256" key="3">
    <source>
        <dbReference type="ARBA" id="ARBA00022833"/>
    </source>
</evidence>
<keyword evidence="2 4" id="KW-0863">Zinc-finger</keyword>
<keyword evidence="3" id="KW-0862">Zinc</keyword>
<dbReference type="Proteomes" id="UP001652660">
    <property type="component" value="Chromosome 6c"/>
</dbReference>
<dbReference type="SMART" id="SM00575">
    <property type="entry name" value="ZnF_PMZ"/>
    <property type="match status" value="1"/>
</dbReference>
<keyword evidence="6" id="KW-1185">Reference proteome</keyword>
<evidence type="ECO:0000256" key="2">
    <source>
        <dbReference type="ARBA" id="ARBA00022771"/>
    </source>
</evidence>
<keyword evidence="1" id="KW-0479">Metal-binding</keyword>
<name>A0ABM4UR09_COFAR</name>
<dbReference type="RefSeq" id="XP_071909718.1">
    <property type="nucleotide sequence ID" value="XM_072053617.1"/>
</dbReference>
<organism evidence="6 7">
    <name type="scientific">Coffea arabica</name>
    <name type="common">Arabian coffee</name>
    <dbReference type="NCBI Taxonomy" id="13443"/>
    <lineage>
        <taxon>Eukaryota</taxon>
        <taxon>Viridiplantae</taxon>
        <taxon>Streptophyta</taxon>
        <taxon>Embryophyta</taxon>
        <taxon>Tracheophyta</taxon>
        <taxon>Spermatophyta</taxon>
        <taxon>Magnoliopsida</taxon>
        <taxon>eudicotyledons</taxon>
        <taxon>Gunneridae</taxon>
        <taxon>Pentapetalae</taxon>
        <taxon>asterids</taxon>
        <taxon>lamiids</taxon>
        <taxon>Gentianales</taxon>
        <taxon>Rubiaceae</taxon>
        <taxon>Ixoroideae</taxon>
        <taxon>Gardenieae complex</taxon>
        <taxon>Bertiereae - Coffeeae clade</taxon>
        <taxon>Coffeeae</taxon>
        <taxon>Coffea</taxon>
    </lineage>
</organism>
<evidence type="ECO:0000259" key="5">
    <source>
        <dbReference type="PROSITE" id="PS50966"/>
    </source>
</evidence>
<gene>
    <name evidence="7" type="primary">LOC140008751</name>
</gene>
<evidence type="ECO:0000313" key="6">
    <source>
        <dbReference type="Proteomes" id="UP001652660"/>
    </source>
</evidence>
<sequence>MERIRSNTRMPVREHRQTVHEDYEVEISKWVARKARAKAIQLIKGSAEAQYKKIWEYCNEIKKTHEGSTMEVMFTTFKLPTDNPRFMRLYYCLGALNQCFKNGCRPIIGLDGCHLKSTYPGQLLTALGVDPNNGYWPIAWGLDRALAEVLPNCEHRYCVQHLYRNFKKKHPGEALKERFWNIACCTTPDHFNEAMSNLEMYDKDVTKGDQPIISLLETIREYIMDRIQQRKAAMEKYKGPIGPLPTEIVDERVKHSTHWNPIWNAAVGYQVKGPKGDQYAVDLIKRHCTCKLWIVSGIPCCHAIAAIHRNNGNPYNEVDGCYSTDLFLKIYCNVLQPISGEILWPPSTMPILDPPVTVAQPGRPRKARKRDITEGKNHGKKLRRRIVIHCRKCGNAGHMQLHAEKKGLLNLIK</sequence>
<evidence type="ECO:0000313" key="7">
    <source>
        <dbReference type="RefSeq" id="XP_071909718.1"/>
    </source>
</evidence>
<evidence type="ECO:0000256" key="1">
    <source>
        <dbReference type="ARBA" id="ARBA00022723"/>
    </source>
</evidence>
<reference evidence="7" key="1">
    <citation type="submission" date="2025-08" db="UniProtKB">
        <authorList>
            <consortium name="RefSeq"/>
        </authorList>
    </citation>
    <scope>IDENTIFICATION</scope>
    <source>
        <tissue evidence="7">Leaves</tissue>
    </source>
</reference>
<dbReference type="Pfam" id="PF04434">
    <property type="entry name" value="SWIM"/>
    <property type="match status" value="1"/>
</dbReference>
<feature type="domain" description="SWIM-type" evidence="5">
    <location>
        <begin position="279"/>
        <end position="311"/>
    </location>
</feature>
<dbReference type="GeneID" id="140008751"/>
<accession>A0ABM4UR09</accession>
<dbReference type="PANTHER" id="PTHR31973">
    <property type="entry name" value="POLYPROTEIN, PUTATIVE-RELATED"/>
    <property type="match status" value="1"/>
</dbReference>
<dbReference type="InterPro" id="IPR006564">
    <property type="entry name" value="Znf_PMZ"/>
</dbReference>
<evidence type="ECO:0000256" key="4">
    <source>
        <dbReference type="PROSITE-ProRule" id="PRU00325"/>
    </source>
</evidence>
<dbReference type="InterPro" id="IPR007527">
    <property type="entry name" value="Znf_SWIM"/>
</dbReference>
<dbReference type="PROSITE" id="PS50966">
    <property type="entry name" value="ZF_SWIM"/>
    <property type="match status" value="1"/>
</dbReference>
<protein>
    <recommendedName>
        <fullName evidence="5">SWIM-type domain-containing protein</fullName>
    </recommendedName>
</protein>
<proteinExistence type="predicted"/>
<dbReference type="PANTHER" id="PTHR31973:SF187">
    <property type="entry name" value="MUTATOR TRANSPOSASE MUDRA PROTEIN"/>
    <property type="match status" value="1"/>
</dbReference>